<dbReference type="EMBL" id="QJKJ01009161">
    <property type="protein sequence ID" value="RDX77475.1"/>
    <property type="molecule type" value="Genomic_DNA"/>
</dbReference>
<dbReference type="Proteomes" id="UP000257109">
    <property type="component" value="Unassembled WGS sequence"/>
</dbReference>
<feature type="non-terminal residue" evidence="1">
    <location>
        <position position="1"/>
    </location>
</feature>
<accession>A0A371FGN6</accession>
<dbReference type="AlphaFoldDB" id="A0A371FGN6"/>
<gene>
    <name evidence="1" type="ORF">CR513_42397</name>
</gene>
<comment type="caution">
    <text evidence="1">The sequence shown here is derived from an EMBL/GenBank/DDBJ whole genome shotgun (WGS) entry which is preliminary data.</text>
</comment>
<organism evidence="1 2">
    <name type="scientific">Mucuna pruriens</name>
    <name type="common">Velvet bean</name>
    <name type="synonym">Dolichos pruriens</name>
    <dbReference type="NCBI Taxonomy" id="157652"/>
    <lineage>
        <taxon>Eukaryota</taxon>
        <taxon>Viridiplantae</taxon>
        <taxon>Streptophyta</taxon>
        <taxon>Embryophyta</taxon>
        <taxon>Tracheophyta</taxon>
        <taxon>Spermatophyta</taxon>
        <taxon>Magnoliopsida</taxon>
        <taxon>eudicotyledons</taxon>
        <taxon>Gunneridae</taxon>
        <taxon>Pentapetalae</taxon>
        <taxon>rosids</taxon>
        <taxon>fabids</taxon>
        <taxon>Fabales</taxon>
        <taxon>Fabaceae</taxon>
        <taxon>Papilionoideae</taxon>
        <taxon>50 kb inversion clade</taxon>
        <taxon>NPAAA clade</taxon>
        <taxon>indigoferoid/millettioid clade</taxon>
        <taxon>Phaseoleae</taxon>
        <taxon>Mucuna</taxon>
    </lineage>
</organism>
<reference evidence="1" key="1">
    <citation type="submission" date="2018-05" db="EMBL/GenBank/DDBJ databases">
        <title>Draft genome of Mucuna pruriens seed.</title>
        <authorList>
            <person name="Nnadi N.E."/>
            <person name="Vos R."/>
            <person name="Hasami M.H."/>
            <person name="Devisetty U.K."/>
            <person name="Aguiy J.C."/>
        </authorList>
    </citation>
    <scope>NUCLEOTIDE SEQUENCE [LARGE SCALE GENOMIC DNA]</scope>
    <source>
        <strain evidence="1">JCA_2017</strain>
    </source>
</reference>
<protein>
    <submittedName>
        <fullName evidence="1">Uncharacterized protein</fullName>
    </submittedName>
</protein>
<sequence length="79" mass="9359">FETESSPIPSRQFETEYSLTLLRPSQRLTETVSNPSLSRLDWIREGMEKDFAMEPYSTNERVFHLVKEGKEILFIFMKL</sequence>
<evidence type="ECO:0000313" key="2">
    <source>
        <dbReference type="Proteomes" id="UP000257109"/>
    </source>
</evidence>
<name>A0A371FGN6_MUCPR</name>
<proteinExistence type="predicted"/>
<evidence type="ECO:0000313" key="1">
    <source>
        <dbReference type="EMBL" id="RDX77475.1"/>
    </source>
</evidence>
<keyword evidence="2" id="KW-1185">Reference proteome</keyword>